<dbReference type="Pfam" id="PF05755">
    <property type="entry name" value="REF"/>
    <property type="match status" value="1"/>
</dbReference>
<dbReference type="KEGG" id="smo:SELMODRAFT_81930"/>
<dbReference type="Gramene" id="EFJ34934">
    <property type="protein sequence ID" value="EFJ34934"/>
    <property type="gene ID" value="SELMODRAFT_81930"/>
</dbReference>
<dbReference type="Proteomes" id="UP000001514">
    <property type="component" value="Unassembled WGS sequence"/>
</dbReference>
<feature type="non-terminal residue" evidence="3">
    <location>
        <position position="1"/>
    </location>
</feature>
<proteinExistence type="inferred from homology"/>
<comment type="similarity">
    <text evidence="1">Belongs to the REF/SRPP family.</text>
</comment>
<name>D8R088_SELML</name>
<evidence type="ECO:0000256" key="2">
    <source>
        <dbReference type="SAM" id="Phobius"/>
    </source>
</evidence>
<keyword evidence="2" id="KW-1133">Transmembrane helix</keyword>
<dbReference type="FunCoup" id="D8R088">
    <property type="interactions" value="549"/>
</dbReference>
<evidence type="ECO:0000313" key="4">
    <source>
        <dbReference type="Proteomes" id="UP000001514"/>
    </source>
</evidence>
<protein>
    <submittedName>
        <fullName evidence="3">Uncharacterized protein</fullName>
    </submittedName>
</protein>
<dbReference type="InterPro" id="IPR008802">
    <property type="entry name" value="REF"/>
</dbReference>
<sequence length="194" mass="21432">QEPKLKYLGFFQAALIKVTVVIASLYEFAKENSGPLKPGVDSVEGTVKTVVAPVLHKIEGRPAELLILVDSKVDEIVTALKNSLPQFVKERSQQAYDIVTQAPEAARSVRSRVYNKYEPVAEEWSYSAWTAALKLPVVPQVVHLTAPVALFGVEKFNSLVVVLKENKVPLAAYVPELPLEKIQRAVEMEPVKQA</sequence>
<feature type="transmembrane region" description="Helical" evidence="2">
    <location>
        <begin position="7"/>
        <end position="26"/>
    </location>
</feature>
<keyword evidence="4" id="KW-1185">Reference proteome</keyword>
<dbReference type="AlphaFoldDB" id="D8R088"/>
<accession>D8R088</accession>
<dbReference type="EMBL" id="GL377569">
    <property type="protein sequence ID" value="EFJ34934.1"/>
    <property type="molecule type" value="Genomic_DNA"/>
</dbReference>
<dbReference type="PANTHER" id="PTHR33732">
    <property type="entry name" value="REF/SRPP-LIKE PROTEIN OS05G0151300/LOC_OS05G05940"/>
    <property type="match status" value="1"/>
</dbReference>
<evidence type="ECO:0000256" key="1">
    <source>
        <dbReference type="ARBA" id="ARBA00009737"/>
    </source>
</evidence>
<gene>
    <name evidence="3" type="ORF">SELMODRAFT_81930</name>
</gene>
<dbReference type="OMA" id="LSPFECH"/>
<evidence type="ECO:0000313" key="3">
    <source>
        <dbReference type="EMBL" id="EFJ34934.1"/>
    </source>
</evidence>
<keyword evidence="2" id="KW-0812">Transmembrane</keyword>
<dbReference type="eggNOG" id="ENOG502QUI7">
    <property type="taxonomic scope" value="Eukaryota"/>
</dbReference>
<dbReference type="PANTHER" id="PTHR33732:SF3">
    <property type="entry name" value="OS07G0671800 PROTEIN"/>
    <property type="match status" value="1"/>
</dbReference>
<organism evidence="4">
    <name type="scientific">Selaginella moellendorffii</name>
    <name type="common">Spikemoss</name>
    <dbReference type="NCBI Taxonomy" id="88036"/>
    <lineage>
        <taxon>Eukaryota</taxon>
        <taxon>Viridiplantae</taxon>
        <taxon>Streptophyta</taxon>
        <taxon>Embryophyta</taxon>
        <taxon>Tracheophyta</taxon>
        <taxon>Lycopodiopsida</taxon>
        <taxon>Selaginellales</taxon>
        <taxon>Selaginellaceae</taxon>
        <taxon>Selaginella</taxon>
    </lineage>
</organism>
<dbReference type="HOGENOM" id="CLU_069928_1_0_1"/>
<keyword evidence="2" id="KW-0472">Membrane</keyword>
<dbReference type="InParanoid" id="D8R088"/>
<reference evidence="3 4" key="1">
    <citation type="journal article" date="2011" name="Science">
        <title>The Selaginella genome identifies genetic changes associated with the evolution of vascular plants.</title>
        <authorList>
            <person name="Banks J.A."/>
            <person name="Nishiyama T."/>
            <person name="Hasebe M."/>
            <person name="Bowman J.L."/>
            <person name="Gribskov M."/>
            <person name="dePamphilis C."/>
            <person name="Albert V.A."/>
            <person name="Aono N."/>
            <person name="Aoyama T."/>
            <person name="Ambrose B.A."/>
            <person name="Ashton N.W."/>
            <person name="Axtell M.J."/>
            <person name="Barker E."/>
            <person name="Barker M.S."/>
            <person name="Bennetzen J.L."/>
            <person name="Bonawitz N.D."/>
            <person name="Chapple C."/>
            <person name="Cheng C."/>
            <person name="Correa L.G."/>
            <person name="Dacre M."/>
            <person name="DeBarry J."/>
            <person name="Dreyer I."/>
            <person name="Elias M."/>
            <person name="Engstrom E.M."/>
            <person name="Estelle M."/>
            <person name="Feng L."/>
            <person name="Finet C."/>
            <person name="Floyd S.K."/>
            <person name="Frommer W.B."/>
            <person name="Fujita T."/>
            <person name="Gramzow L."/>
            <person name="Gutensohn M."/>
            <person name="Harholt J."/>
            <person name="Hattori M."/>
            <person name="Heyl A."/>
            <person name="Hirai T."/>
            <person name="Hiwatashi Y."/>
            <person name="Ishikawa M."/>
            <person name="Iwata M."/>
            <person name="Karol K.G."/>
            <person name="Koehler B."/>
            <person name="Kolukisaoglu U."/>
            <person name="Kubo M."/>
            <person name="Kurata T."/>
            <person name="Lalonde S."/>
            <person name="Li K."/>
            <person name="Li Y."/>
            <person name="Litt A."/>
            <person name="Lyons E."/>
            <person name="Manning G."/>
            <person name="Maruyama T."/>
            <person name="Michael T.P."/>
            <person name="Mikami K."/>
            <person name="Miyazaki S."/>
            <person name="Morinaga S."/>
            <person name="Murata T."/>
            <person name="Mueller-Roeber B."/>
            <person name="Nelson D.R."/>
            <person name="Obara M."/>
            <person name="Oguri Y."/>
            <person name="Olmstead R.G."/>
            <person name="Onodera N."/>
            <person name="Petersen B.L."/>
            <person name="Pils B."/>
            <person name="Prigge M."/>
            <person name="Rensing S.A."/>
            <person name="Riano-Pachon D.M."/>
            <person name="Roberts A.W."/>
            <person name="Sato Y."/>
            <person name="Scheller H.V."/>
            <person name="Schulz B."/>
            <person name="Schulz C."/>
            <person name="Shakirov E.V."/>
            <person name="Shibagaki N."/>
            <person name="Shinohara N."/>
            <person name="Shippen D.E."/>
            <person name="Soerensen I."/>
            <person name="Sotooka R."/>
            <person name="Sugimoto N."/>
            <person name="Sugita M."/>
            <person name="Sumikawa N."/>
            <person name="Tanurdzic M."/>
            <person name="Theissen G."/>
            <person name="Ulvskov P."/>
            <person name="Wakazuki S."/>
            <person name="Weng J.K."/>
            <person name="Willats W.W."/>
            <person name="Wipf D."/>
            <person name="Wolf P.G."/>
            <person name="Yang L."/>
            <person name="Zimmer A.D."/>
            <person name="Zhu Q."/>
            <person name="Mitros T."/>
            <person name="Hellsten U."/>
            <person name="Loque D."/>
            <person name="Otillar R."/>
            <person name="Salamov A."/>
            <person name="Schmutz J."/>
            <person name="Shapiro H."/>
            <person name="Lindquist E."/>
            <person name="Lucas S."/>
            <person name="Rokhsar D."/>
            <person name="Grigoriev I.V."/>
        </authorList>
    </citation>
    <scope>NUCLEOTIDE SEQUENCE [LARGE SCALE GENOMIC DNA]</scope>
</reference>